<keyword evidence="2" id="KW-1133">Transmembrane helix</keyword>
<accession>C3Z9W1</accession>
<organism>
    <name type="scientific">Branchiostoma floridae</name>
    <name type="common">Florida lancelet</name>
    <name type="synonym">Amphioxus</name>
    <dbReference type="NCBI Taxonomy" id="7739"/>
    <lineage>
        <taxon>Eukaryota</taxon>
        <taxon>Metazoa</taxon>
        <taxon>Chordata</taxon>
        <taxon>Cephalochordata</taxon>
        <taxon>Leptocardii</taxon>
        <taxon>Amphioxiformes</taxon>
        <taxon>Branchiostomatidae</taxon>
        <taxon>Branchiostoma</taxon>
    </lineage>
</organism>
<evidence type="ECO:0000313" key="3">
    <source>
        <dbReference type="EMBL" id="EEN50549.1"/>
    </source>
</evidence>
<proteinExistence type="predicted"/>
<feature type="transmembrane region" description="Helical" evidence="2">
    <location>
        <begin position="67"/>
        <end position="88"/>
    </location>
</feature>
<feature type="transmembrane region" description="Helical" evidence="2">
    <location>
        <begin position="272"/>
        <end position="291"/>
    </location>
</feature>
<dbReference type="EMBL" id="GG666601">
    <property type="protein sequence ID" value="EEN50549.1"/>
    <property type="molecule type" value="Genomic_DNA"/>
</dbReference>
<sequence>MVWNVLGTFGSFKHSKMREDELDTSTPAGVRCVKTTFDFQDDFRTRPRRLQRLLATARDVRRCLTPVYQGVEAFFFILVALADLGTAWANCTAYSLSLYKNVTIEQCLYVVCCLASVIFIWEVLLFCRTMDQLRRERRLVRRARRQTRARRGTKKAEVVIVVDEVKEEEEAKGEGERRGSIQDVVTPPEYRTIDAKMKRFTMSFFEVLLHDMFISVLIATRCQLTETSPVLIVSMMTTLICVCIRLLHNVCLHTFLQCKYSERRFKYYQPSACIKFWMLLAMTGVLIFHAVTVSRLTSETNPAILVSDTVLVQEPVNDRFYNPLYFKMGAKVDAATSRRLTTTRGLRQQGAAMIFTERCSSFAQSRLYHGNRSYSLQDHGDVSVKSGAGPGSRRASYNDQAQGQGQLYPGEVQGFPCLSCDADIIDGVLDDNPCAGTPGDLSDTVNCPIGQYCYVMYQTTDRVLTDIVRGCEQTCTETDDCMRDASADCVRCCNDRNNNTACNTWVIDVENLPSAGVRTGETALTSLLALMLMFGIVFSLLG</sequence>
<feature type="region of interest" description="Disordered" evidence="1">
    <location>
        <begin position="379"/>
        <end position="401"/>
    </location>
</feature>
<reference evidence="3" key="1">
    <citation type="journal article" date="2008" name="Nature">
        <title>The amphioxus genome and the evolution of the chordate karyotype.</title>
        <authorList>
            <consortium name="US DOE Joint Genome Institute (JGI-PGF)"/>
            <person name="Putnam N.H."/>
            <person name="Butts T."/>
            <person name="Ferrier D.E.K."/>
            <person name="Furlong R.F."/>
            <person name="Hellsten U."/>
            <person name="Kawashima T."/>
            <person name="Robinson-Rechavi M."/>
            <person name="Shoguchi E."/>
            <person name="Terry A."/>
            <person name="Yu J.-K."/>
            <person name="Benito-Gutierrez E.L."/>
            <person name="Dubchak I."/>
            <person name="Garcia-Fernandez J."/>
            <person name="Gibson-Brown J.J."/>
            <person name="Grigoriev I.V."/>
            <person name="Horton A.C."/>
            <person name="de Jong P.J."/>
            <person name="Jurka J."/>
            <person name="Kapitonov V.V."/>
            <person name="Kohara Y."/>
            <person name="Kuroki Y."/>
            <person name="Lindquist E."/>
            <person name="Lucas S."/>
            <person name="Osoegawa K."/>
            <person name="Pennacchio L.A."/>
            <person name="Salamov A.A."/>
            <person name="Satou Y."/>
            <person name="Sauka-Spengler T."/>
            <person name="Schmutz J."/>
            <person name="Shin-I T."/>
            <person name="Toyoda A."/>
            <person name="Bronner-Fraser M."/>
            <person name="Fujiyama A."/>
            <person name="Holland L.Z."/>
            <person name="Holland P.W.H."/>
            <person name="Satoh N."/>
            <person name="Rokhsar D.S."/>
        </authorList>
    </citation>
    <scope>NUCLEOTIDE SEQUENCE [LARGE SCALE GENOMIC DNA]</scope>
    <source>
        <strain evidence="3">S238N-H82</strain>
        <tissue evidence="3">Testes</tissue>
    </source>
</reference>
<keyword evidence="2" id="KW-0812">Transmembrane</keyword>
<protein>
    <recommendedName>
        <fullName evidence="4">Transmembrane protein</fullName>
    </recommendedName>
</protein>
<feature type="transmembrane region" description="Helical" evidence="2">
    <location>
        <begin position="200"/>
        <end position="219"/>
    </location>
</feature>
<dbReference type="InParanoid" id="C3Z9W1"/>
<feature type="transmembrane region" description="Helical" evidence="2">
    <location>
        <begin position="108"/>
        <end position="127"/>
    </location>
</feature>
<dbReference type="AlphaFoldDB" id="C3Z9W1"/>
<gene>
    <name evidence="3" type="ORF">BRAFLDRAFT_130798</name>
</gene>
<evidence type="ECO:0000256" key="2">
    <source>
        <dbReference type="SAM" id="Phobius"/>
    </source>
</evidence>
<evidence type="ECO:0008006" key="4">
    <source>
        <dbReference type="Google" id="ProtNLM"/>
    </source>
</evidence>
<evidence type="ECO:0000256" key="1">
    <source>
        <dbReference type="SAM" id="MobiDB-lite"/>
    </source>
</evidence>
<name>C3Z9W1_BRAFL</name>
<keyword evidence="2" id="KW-0472">Membrane</keyword>
<feature type="transmembrane region" description="Helical" evidence="2">
    <location>
        <begin position="231"/>
        <end position="251"/>
    </location>
</feature>
<feature type="transmembrane region" description="Helical" evidence="2">
    <location>
        <begin position="523"/>
        <end position="541"/>
    </location>
</feature>